<dbReference type="RefSeq" id="WP_259200839.1">
    <property type="nucleotide sequence ID" value="NZ_JANUXY010000012.1"/>
</dbReference>
<dbReference type="Pfam" id="PF07410">
    <property type="entry name" value="Phage_Gp111"/>
    <property type="match status" value="1"/>
</dbReference>
<organism evidence="1 2">
    <name type="scientific">Staphylococcus americanisciuri</name>
    <dbReference type="NCBI Taxonomy" id="2973940"/>
    <lineage>
        <taxon>Bacteria</taxon>
        <taxon>Bacillati</taxon>
        <taxon>Bacillota</taxon>
        <taxon>Bacilli</taxon>
        <taxon>Bacillales</taxon>
        <taxon>Staphylococcaceae</taxon>
        <taxon>Staphylococcus</taxon>
    </lineage>
</organism>
<dbReference type="Proteomes" id="UP001205609">
    <property type="component" value="Unassembled WGS sequence"/>
</dbReference>
<protein>
    <recommendedName>
        <fullName evidence="3">Phage protein</fullName>
    </recommendedName>
</protein>
<sequence length="160" mass="18240">MKKQLFKHAWKLAKEGAEKFGGTSKEYFAEALKMAWAILKDYNRPEIEVPAWIVRKNVGNVHVVAKSVLSVEKETEKALCIHATGKFGSFSFWTPKSVLKEKNVTDYFNCDVTVECELETYMNTHFDLVKKAKELGIKGVHARMKSSTLRRKIKEATQVA</sequence>
<evidence type="ECO:0000313" key="1">
    <source>
        <dbReference type="EMBL" id="MCS4487174.1"/>
    </source>
</evidence>
<proteinExistence type="predicted"/>
<accession>A0ABT2F3W7</accession>
<dbReference type="InterPro" id="IPR010878">
    <property type="entry name" value="Gp111"/>
</dbReference>
<reference evidence="1 2" key="1">
    <citation type="journal article" date="2023" name="Int. J. Syst. Evol. Microbiol.">
        <title>Streptococcus sciuri sp. nov., Staphylococcus marylandisciuri sp. nov. and Staphylococcus americanisciuri sp. nov., isolated from faeces of eastern grey squirrel (Sciurus carolinensis).</title>
        <authorList>
            <person name="Volokhov D.V."/>
            <person name="Zagorodnyaya T.A."/>
            <person name="Furtak V.A."/>
            <person name="Nattanmai G."/>
            <person name="Randall L."/>
            <person name="Jose S."/>
            <person name="Gao Y."/>
            <person name="Eisenberg T."/>
            <person name="Delmonte P."/>
            <person name="Blom J."/>
            <person name="Mitchell K.K."/>
        </authorList>
    </citation>
    <scope>NUCLEOTIDE SEQUENCE [LARGE SCALE GENOMIC DNA]</scope>
    <source>
        <strain evidence="1 2">GRT3</strain>
    </source>
</reference>
<gene>
    <name evidence="1" type="ORF">NXS11_09890</name>
</gene>
<evidence type="ECO:0008006" key="3">
    <source>
        <dbReference type="Google" id="ProtNLM"/>
    </source>
</evidence>
<evidence type="ECO:0000313" key="2">
    <source>
        <dbReference type="Proteomes" id="UP001205609"/>
    </source>
</evidence>
<name>A0ABT2F3W7_9STAP</name>
<dbReference type="EMBL" id="JANUXY010000012">
    <property type="protein sequence ID" value="MCS4487174.1"/>
    <property type="molecule type" value="Genomic_DNA"/>
</dbReference>
<comment type="caution">
    <text evidence="1">The sequence shown here is derived from an EMBL/GenBank/DDBJ whole genome shotgun (WGS) entry which is preliminary data.</text>
</comment>
<keyword evidence="2" id="KW-1185">Reference proteome</keyword>